<keyword evidence="1" id="KW-0805">Transcription regulation</keyword>
<dbReference type="AlphaFoldDB" id="A0A0J6S4H8"/>
<dbReference type="PATRIC" id="fig|270351.6.peg.3628"/>
<name>A0A0J6S4H8_9HYPH</name>
<dbReference type="PRINTS" id="PR00035">
    <property type="entry name" value="HTHGNTR"/>
</dbReference>
<keyword evidence="3" id="KW-0804">Transcription</keyword>
<comment type="caution">
    <text evidence="5">The sequence shown here is derived from an EMBL/GenBank/DDBJ whole genome shotgun (WGS) entry which is preliminary data.</text>
</comment>
<dbReference type="InterPro" id="IPR000524">
    <property type="entry name" value="Tscrpt_reg_HTH_GntR"/>
</dbReference>
<dbReference type="SMART" id="SM00866">
    <property type="entry name" value="UTRA"/>
    <property type="match status" value="1"/>
</dbReference>
<evidence type="ECO:0000256" key="2">
    <source>
        <dbReference type="ARBA" id="ARBA00023125"/>
    </source>
</evidence>
<dbReference type="PANTHER" id="PTHR44846:SF17">
    <property type="entry name" value="GNTR-FAMILY TRANSCRIPTIONAL REGULATOR"/>
    <property type="match status" value="1"/>
</dbReference>
<keyword evidence="2" id="KW-0238">DNA-binding</keyword>
<sequence>METRYAFVARALAEAIADGRHPVGSLLPNEHALAEQFSVSRATVRAAMRELQASGLISRRKSAGTRVEAAAASSASGFSQNLESIEAVQQFGVETERRVEEIADVVADVDLAERLGCQPGQRWLKIAFLRLKPDDPAELPICWTDVYIDATFAAPVRARLSGHAGIYSTLLEAISGRRIVEIRQEIRAGGVPTEIAGALRTEPGSHALAIRRQYVLSPQSVAEISLSIHPADRYRYASRLLRQEAPGS</sequence>
<dbReference type="PANTHER" id="PTHR44846">
    <property type="entry name" value="MANNOSYL-D-GLYCERATE TRANSPORT/METABOLISM SYSTEM REPRESSOR MNGR-RELATED"/>
    <property type="match status" value="1"/>
</dbReference>
<reference evidence="5 6" key="1">
    <citation type="submission" date="2015-03" db="EMBL/GenBank/DDBJ databases">
        <title>Genome sequencing of Methylobacterium aquaticum DSM16371 type strain.</title>
        <authorList>
            <person name="Chaudhry V."/>
            <person name="Patil P.B."/>
        </authorList>
    </citation>
    <scope>NUCLEOTIDE SEQUENCE [LARGE SCALE GENOMIC DNA]</scope>
    <source>
        <strain evidence="5 6">DSM 16371</strain>
    </source>
</reference>
<organism evidence="5 6">
    <name type="scientific">Methylobacterium aquaticum</name>
    <dbReference type="NCBI Taxonomy" id="270351"/>
    <lineage>
        <taxon>Bacteria</taxon>
        <taxon>Pseudomonadati</taxon>
        <taxon>Pseudomonadota</taxon>
        <taxon>Alphaproteobacteria</taxon>
        <taxon>Hyphomicrobiales</taxon>
        <taxon>Methylobacteriaceae</taxon>
        <taxon>Methylobacterium</taxon>
    </lineage>
</organism>
<dbReference type="SUPFAM" id="SSF46785">
    <property type="entry name" value="Winged helix' DNA-binding domain"/>
    <property type="match status" value="1"/>
</dbReference>
<dbReference type="Pfam" id="PF00392">
    <property type="entry name" value="GntR"/>
    <property type="match status" value="1"/>
</dbReference>
<proteinExistence type="predicted"/>
<evidence type="ECO:0000256" key="1">
    <source>
        <dbReference type="ARBA" id="ARBA00023015"/>
    </source>
</evidence>
<dbReference type="GO" id="GO:0003700">
    <property type="term" value="F:DNA-binding transcription factor activity"/>
    <property type="evidence" value="ECO:0007669"/>
    <property type="project" value="InterPro"/>
</dbReference>
<dbReference type="InterPro" id="IPR050679">
    <property type="entry name" value="Bact_HTH_transcr_reg"/>
</dbReference>
<dbReference type="Pfam" id="PF07702">
    <property type="entry name" value="UTRA"/>
    <property type="match status" value="1"/>
</dbReference>
<evidence type="ECO:0000256" key="3">
    <source>
        <dbReference type="ARBA" id="ARBA00023163"/>
    </source>
</evidence>
<protein>
    <submittedName>
        <fullName evidence="5">GntR family transcriptional regulator</fullName>
    </submittedName>
</protein>
<dbReference type="OrthoDB" id="9808698at2"/>
<dbReference type="Proteomes" id="UP000035929">
    <property type="component" value="Unassembled WGS sequence"/>
</dbReference>
<dbReference type="GO" id="GO:0003677">
    <property type="term" value="F:DNA binding"/>
    <property type="evidence" value="ECO:0007669"/>
    <property type="project" value="UniProtKB-KW"/>
</dbReference>
<accession>A0A0J6S4H8</accession>
<dbReference type="PROSITE" id="PS50949">
    <property type="entry name" value="HTH_GNTR"/>
    <property type="match status" value="1"/>
</dbReference>
<dbReference type="EMBL" id="LABX01000243">
    <property type="protein sequence ID" value="KMO28564.1"/>
    <property type="molecule type" value="Genomic_DNA"/>
</dbReference>
<dbReference type="InterPro" id="IPR036388">
    <property type="entry name" value="WH-like_DNA-bd_sf"/>
</dbReference>
<feature type="domain" description="HTH gntR-type" evidence="4">
    <location>
        <begin position="2"/>
        <end position="70"/>
    </location>
</feature>
<evidence type="ECO:0000313" key="6">
    <source>
        <dbReference type="Proteomes" id="UP000035929"/>
    </source>
</evidence>
<dbReference type="GO" id="GO:0045892">
    <property type="term" value="P:negative regulation of DNA-templated transcription"/>
    <property type="evidence" value="ECO:0007669"/>
    <property type="project" value="TreeGrafter"/>
</dbReference>
<dbReference type="Gene3D" id="3.40.1410.10">
    <property type="entry name" value="Chorismate lyase-like"/>
    <property type="match status" value="1"/>
</dbReference>
<gene>
    <name evidence="5" type="ORF">VP06_27220</name>
</gene>
<evidence type="ECO:0000259" key="4">
    <source>
        <dbReference type="PROSITE" id="PS50949"/>
    </source>
</evidence>
<dbReference type="RefSeq" id="WP_048466919.1">
    <property type="nucleotide sequence ID" value="NZ_JBNTQU010000038.1"/>
</dbReference>
<dbReference type="InterPro" id="IPR011663">
    <property type="entry name" value="UTRA"/>
</dbReference>
<evidence type="ECO:0000313" key="5">
    <source>
        <dbReference type="EMBL" id="KMO28564.1"/>
    </source>
</evidence>
<dbReference type="SMART" id="SM00345">
    <property type="entry name" value="HTH_GNTR"/>
    <property type="match status" value="1"/>
</dbReference>
<dbReference type="Gene3D" id="1.10.10.10">
    <property type="entry name" value="Winged helix-like DNA-binding domain superfamily/Winged helix DNA-binding domain"/>
    <property type="match status" value="1"/>
</dbReference>
<dbReference type="CDD" id="cd07377">
    <property type="entry name" value="WHTH_GntR"/>
    <property type="match status" value="1"/>
</dbReference>
<dbReference type="SUPFAM" id="SSF64288">
    <property type="entry name" value="Chorismate lyase-like"/>
    <property type="match status" value="1"/>
</dbReference>
<dbReference type="InterPro" id="IPR036390">
    <property type="entry name" value="WH_DNA-bd_sf"/>
</dbReference>
<dbReference type="InterPro" id="IPR028978">
    <property type="entry name" value="Chorismate_lyase_/UTRA_dom_sf"/>
</dbReference>